<evidence type="ECO:0000256" key="3">
    <source>
        <dbReference type="PROSITE-ProRule" id="PRU00339"/>
    </source>
</evidence>
<dbReference type="Pfam" id="PF07719">
    <property type="entry name" value="TPR_2"/>
    <property type="match status" value="1"/>
</dbReference>
<reference evidence="5" key="2">
    <citation type="submission" date="2009-11" db="EMBL/GenBank/DDBJ databases">
        <title>The Genome Sequence of Allomyces macrogynus strain ATCC 38327.</title>
        <authorList>
            <consortium name="The Broad Institute Genome Sequencing Platform"/>
            <person name="Russ C."/>
            <person name="Cuomo C."/>
            <person name="Shea T."/>
            <person name="Young S.K."/>
            <person name="Zeng Q."/>
            <person name="Koehrsen M."/>
            <person name="Haas B."/>
            <person name="Borodovsky M."/>
            <person name="Guigo R."/>
            <person name="Alvarado L."/>
            <person name="Berlin A."/>
            <person name="Borenstein D."/>
            <person name="Chen Z."/>
            <person name="Engels R."/>
            <person name="Freedman E."/>
            <person name="Gellesch M."/>
            <person name="Goldberg J."/>
            <person name="Griggs A."/>
            <person name="Gujja S."/>
            <person name="Heiman D."/>
            <person name="Hepburn T."/>
            <person name="Howarth C."/>
            <person name="Jen D."/>
            <person name="Larson L."/>
            <person name="Lewis B."/>
            <person name="Mehta T."/>
            <person name="Park D."/>
            <person name="Pearson M."/>
            <person name="Roberts A."/>
            <person name="Saif S."/>
            <person name="Shenoy N."/>
            <person name="Sisk P."/>
            <person name="Stolte C."/>
            <person name="Sykes S."/>
            <person name="Walk T."/>
            <person name="White J."/>
            <person name="Yandava C."/>
            <person name="Burger G."/>
            <person name="Gray M.W."/>
            <person name="Holland P.W.H."/>
            <person name="King N."/>
            <person name="Lang F.B.F."/>
            <person name="Roger A.J."/>
            <person name="Ruiz-Trillo I."/>
            <person name="Lander E."/>
            <person name="Nusbaum C."/>
        </authorList>
    </citation>
    <scope>NUCLEOTIDE SEQUENCE [LARGE SCALE GENOMIC DNA]</scope>
    <source>
        <strain evidence="5">ATCC 38327</strain>
    </source>
</reference>
<keyword evidence="2 3" id="KW-0802">TPR repeat</keyword>
<dbReference type="AlphaFoldDB" id="A0A0L0S8P8"/>
<dbReference type="InterPro" id="IPR019734">
    <property type="entry name" value="TPR_rpt"/>
</dbReference>
<gene>
    <name evidence="4" type="ORF">AMAG_04326</name>
</gene>
<evidence type="ECO:0000256" key="1">
    <source>
        <dbReference type="ARBA" id="ARBA00022737"/>
    </source>
</evidence>
<dbReference type="VEuPathDB" id="FungiDB:AMAG_04326"/>
<evidence type="ECO:0000313" key="4">
    <source>
        <dbReference type="EMBL" id="KNE58774.1"/>
    </source>
</evidence>
<dbReference type="PROSITE" id="PS50005">
    <property type="entry name" value="TPR"/>
    <property type="match status" value="1"/>
</dbReference>
<dbReference type="SUPFAM" id="SSF48452">
    <property type="entry name" value="TPR-like"/>
    <property type="match status" value="1"/>
</dbReference>
<dbReference type="InterPro" id="IPR013105">
    <property type="entry name" value="TPR_2"/>
</dbReference>
<dbReference type="EMBL" id="GG745333">
    <property type="protein sequence ID" value="KNE58774.1"/>
    <property type="molecule type" value="Genomic_DNA"/>
</dbReference>
<dbReference type="Gene3D" id="1.25.40.10">
    <property type="entry name" value="Tetratricopeptide repeat domain"/>
    <property type="match status" value="1"/>
</dbReference>
<evidence type="ECO:0000256" key="2">
    <source>
        <dbReference type="ARBA" id="ARBA00022803"/>
    </source>
</evidence>
<keyword evidence="1" id="KW-0677">Repeat</keyword>
<keyword evidence="5" id="KW-1185">Reference proteome</keyword>
<dbReference type="InterPro" id="IPR011990">
    <property type="entry name" value="TPR-like_helical_dom_sf"/>
</dbReference>
<accession>A0A0L0S8P8</accession>
<proteinExistence type="predicted"/>
<name>A0A0L0S8P8_ALLM3</name>
<sequence length="107" mass="12161">MGETTATTQSTVDEWLLLRVGALPRNSLGWFRAGVGFYNKKEYARSIECFQKSVELDPQNYNAFQIMARACIAVNRKEEAIAALKQSVNLDNPSDWQLLVELTAYRE</sequence>
<dbReference type="eggNOG" id="ENOG502SQ12">
    <property type="taxonomic scope" value="Eukaryota"/>
</dbReference>
<organism evidence="4 5">
    <name type="scientific">Allomyces macrogynus (strain ATCC 38327)</name>
    <name type="common">Allomyces javanicus var. macrogynus</name>
    <dbReference type="NCBI Taxonomy" id="578462"/>
    <lineage>
        <taxon>Eukaryota</taxon>
        <taxon>Fungi</taxon>
        <taxon>Fungi incertae sedis</taxon>
        <taxon>Blastocladiomycota</taxon>
        <taxon>Blastocladiomycetes</taxon>
        <taxon>Blastocladiales</taxon>
        <taxon>Blastocladiaceae</taxon>
        <taxon>Allomyces</taxon>
    </lineage>
</organism>
<dbReference type="SMART" id="SM00028">
    <property type="entry name" value="TPR"/>
    <property type="match status" value="2"/>
</dbReference>
<dbReference type="Pfam" id="PF13181">
    <property type="entry name" value="TPR_8"/>
    <property type="match status" value="1"/>
</dbReference>
<evidence type="ECO:0000313" key="5">
    <source>
        <dbReference type="Proteomes" id="UP000054350"/>
    </source>
</evidence>
<dbReference type="OrthoDB" id="438641at2759"/>
<dbReference type="Proteomes" id="UP000054350">
    <property type="component" value="Unassembled WGS sequence"/>
</dbReference>
<protein>
    <submittedName>
        <fullName evidence="4">Uncharacterized protein</fullName>
    </submittedName>
</protein>
<feature type="repeat" description="TPR" evidence="3">
    <location>
        <begin position="27"/>
        <end position="60"/>
    </location>
</feature>
<reference evidence="4 5" key="1">
    <citation type="submission" date="2009-11" db="EMBL/GenBank/DDBJ databases">
        <title>Annotation of Allomyces macrogynus ATCC 38327.</title>
        <authorList>
            <consortium name="The Broad Institute Genome Sequencing Platform"/>
            <person name="Russ C."/>
            <person name="Cuomo C."/>
            <person name="Burger G."/>
            <person name="Gray M.W."/>
            <person name="Holland P.W.H."/>
            <person name="King N."/>
            <person name="Lang F.B.F."/>
            <person name="Roger A.J."/>
            <person name="Ruiz-Trillo I."/>
            <person name="Young S.K."/>
            <person name="Zeng Q."/>
            <person name="Gargeya S."/>
            <person name="Fitzgerald M."/>
            <person name="Haas B."/>
            <person name="Abouelleil A."/>
            <person name="Alvarado L."/>
            <person name="Arachchi H.M."/>
            <person name="Berlin A."/>
            <person name="Chapman S.B."/>
            <person name="Gearin G."/>
            <person name="Goldberg J."/>
            <person name="Griggs A."/>
            <person name="Gujja S."/>
            <person name="Hansen M."/>
            <person name="Heiman D."/>
            <person name="Howarth C."/>
            <person name="Larimer J."/>
            <person name="Lui A."/>
            <person name="MacDonald P.J.P."/>
            <person name="McCowen C."/>
            <person name="Montmayeur A."/>
            <person name="Murphy C."/>
            <person name="Neiman D."/>
            <person name="Pearson M."/>
            <person name="Priest M."/>
            <person name="Roberts A."/>
            <person name="Saif S."/>
            <person name="Shea T."/>
            <person name="Sisk P."/>
            <person name="Stolte C."/>
            <person name="Sykes S."/>
            <person name="Wortman J."/>
            <person name="Nusbaum C."/>
            <person name="Birren B."/>
        </authorList>
    </citation>
    <scope>NUCLEOTIDE SEQUENCE [LARGE SCALE GENOMIC DNA]</scope>
    <source>
        <strain evidence="4 5">ATCC 38327</strain>
    </source>
</reference>